<keyword evidence="1" id="KW-0472">Membrane</keyword>
<feature type="transmembrane region" description="Helical" evidence="1">
    <location>
        <begin position="38"/>
        <end position="57"/>
    </location>
</feature>
<keyword evidence="1" id="KW-1133">Transmembrane helix</keyword>
<protein>
    <submittedName>
        <fullName evidence="2">Uncharacterized protein</fullName>
    </submittedName>
</protein>
<proteinExistence type="predicted"/>
<organism evidence="2 3">
    <name type="scientific">Morganella morganii</name>
    <name type="common">Proteus morganii</name>
    <dbReference type="NCBI Taxonomy" id="582"/>
    <lineage>
        <taxon>Bacteria</taxon>
        <taxon>Pseudomonadati</taxon>
        <taxon>Pseudomonadota</taxon>
        <taxon>Gammaproteobacteria</taxon>
        <taxon>Enterobacterales</taxon>
        <taxon>Morganellaceae</taxon>
        <taxon>Morganella</taxon>
    </lineage>
</organism>
<keyword evidence="1" id="KW-0812">Transmembrane</keyword>
<evidence type="ECO:0000256" key="1">
    <source>
        <dbReference type="SAM" id="Phobius"/>
    </source>
</evidence>
<feature type="transmembrane region" description="Helical" evidence="1">
    <location>
        <begin position="12"/>
        <end position="32"/>
    </location>
</feature>
<accession>A0A0D8L9Z7</accession>
<sequence>MDKFKSEVTGLLLLLISWIFLLGISSYIIFIAEWPGKYMAWGLGMISVTIGLYLMYLSDKIRDKHRRD</sequence>
<name>A0A0D8L9Z7_MORMO</name>
<comment type="caution">
    <text evidence="2">The sequence shown here is derived from an EMBL/GenBank/DDBJ whole genome shotgun (WGS) entry which is preliminary data.</text>
</comment>
<dbReference type="PATRIC" id="fig|582.24.peg.3724"/>
<dbReference type="Proteomes" id="UP000032582">
    <property type="component" value="Unassembled WGS sequence"/>
</dbReference>
<reference evidence="2 3" key="1">
    <citation type="submission" date="2015-02" db="EMBL/GenBank/DDBJ databases">
        <title>Whole genome shotgun sequencing of cultured foodborne pathogen.</title>
        <authorList>
            <person name="Timme R."/>
            <person name="Allard M.W."/>
            <person name="Strain E."/>
            <person name="Evans P.S."/>
            <person name="Brown E."/>
        </authorList>
    </citation>
    <scope>NUCLEOTIDE SEQUENCE [LARGE SCALE GENOMIC DNA]</scope>
    <source>
        <strain evidence="2 3">GCSL-TSO-24</strain>
    </source>
</reference>
<gene>
    <name evidence="2" type="ORF">UA45_11840</name>
</gene>
<evidence type="ECO:0000313" key="3">
    <source>
        <dbReference type="Proteomes" id="UP000032582"/>
    </source>
</evidence>
<dbReference type="AlphaFoldDB" id="A0A0D8L9Z7"/>
<dbReference type="EMBL" id="JZSH01000128">
    <property type="protein sequence ID" value="KJF77588.1"/>
    <property type="molecule type" value="Genomic_DNA"/>
</dbReference>
<evidence type="ECO:0000313" key="2">
    <source>
        <dbReference type="EMBL" id="KJF77588.1"/>
    </source>
</evidence>